<accession>A0ABQ5BN77</accession>
<comment type="caution">
    <text evidence="3">The sequence shown here is derived from an EMBL/GenBank/DDBJ whole genome shotgun (WGS) entry which is preliminary data.</text>
</comment>
<dbReference type="InterPro" id="IPR045358">
    <property type="entry name" value="Ty3_capsid"/>
</dbReference>
<dbReference type="GO" id="GO:0003964">
    <property type="term" value="F:RNA-directed DNA polymerase activity"/>
    <property type="evidence" value="ECO:0007669"/>
    <property type="project" value="UniProtKB-KW"/>
</dbReference>
<gene>
    <name evidence="3" type="ORF">Tco_0861361</name>
</gene>
<keyword evidence="3" id="KW-0695">RNA-directed DNA polymerase</keyword>
<reference evidence="3" key="2">
    <citation type="submission" date="2022-01" db="EMBL/GenBank/DDBJ databases">
        <authorList>
            <person name="Yamashiro T."/>
            <person name="Shiraishi A."/>
            <person name="Satake H."/>
            <person name="Nakayama K."/>
        </authorList>
    </citation>
    <scope>NUCLEOTIDE SEQUENCE</scope>
</reference>
<dbReference type="Pfam" id="PF19259">
    <property type="entry name" value="Ty3_capsid"/>
    <property type="match status" value="1"/>
</dbReference>
<keyword evidence="4" id="KW-1185">Reference proteome</keyword>
<sequence length="192" mass="21866">MPPKKTTTTPMTDAAIKALIGQGVVDALSEYEAKQSSGNGDDSHDSRSGRRTKRATRECTYNDFLKRQPLNFKGTEGVKMIIDKYCPRSEIKKLEIEIWNLKFKGTNVVSYTQRFQELALMCGRMFSEESDVVEKYFSGLPKMIQGSVMASKPKTMQDAIEFATELMDQKIRTFADRQAKNKRKLDDNSRNN</sequence>
<dbReference type="EMBL" id="BQNB010013302">
    <property type="protein sequence ID" value="GJT14319.1"/>
    <property type="molecule type" value="Genomic_DNA"/>
</dbReference>
<organism evidence="3 4">
    <name type="scientific">Tanacetum coccineum</name>
    <dbReference type="NCBI Taxonomy" id="301880"/>
    <lineage>
        <taxon>Eukaryota</taxon>
        <taxon>Viridiplantae</taxon>
        <taxon>Streptophyta</taxon>
        <taxon>Embryophyta</taxon>
        <taxon>Tracheophyta</taxon>
        <taxon>Spermatophyta</taxon>
        <taxon>Magnoliopsida</taxon>
        <taxon>eudicotyledons</taxon>
        <taxon>Gunneridae</taxon>
        <taxon>Pentapetalae</taxon>
        <taxon>asterids</taxon>
        <taxon>campanulids</taxon>
        <taxon>Asterales</taxon>
        <taxon>Asteraceae</taxon>
        <taxon>Asteroideae</taxon>
        <taxon>Anthemideae</taxon>
        <taxon>Anthemidinae</taxon>
        <taxon>Tanacetum</taxon>
    </lineage>
</organism>
<dbReference type="Proteomes" id="UP001151760">
    <property type="component" value="Unassembled WGS sequence"/>
</dbReference>
<name>A0ABQ5BN77_9ASTR</name>
<keyword evidence="3" id="KW-0808">Transferase</keyword>
<feature type="domain" description="Ty3 transposon capsid-like protein" evidence="2">
    <location>
        <begin position="80"/>
        <end position="189"/>
    </location>
</feature>
<keyword evidence="3" id="KW-0548">Nucleotidyltransferase</keyword>
<evidence type="ECO:0000259" key="2">
    <source>
        <dbReference type="Pfam" id="PF19259"/>
    </source>
</evidence>
<protein>
    <submittedName>
        <fullName evidence="3">Reverse transcriptase domain-containing protein</fullName>
    </submittedName>
</protein>
<evidence type="ECO:0000256" key="1">
    <source>
        <dbReference type="SAM" id="MobiDB-lite"/>
    </source>
</evidence>
<proteinExistence type="predicted"/>
<feature type="region of interest" description="Disordered" evidence="1">
    <location>
        <begin position="31"/>
        <end position="55"/>
    </location>
</feature>
<evidence type="ECO:0000313" key="4">
    <source>
        <dbReference type="Proteomes" id="UP001151760"/>
    </source>
</evidence>
<evidence type="ECO:0000313" key="3">
    <source>
        <dbReference type="EMBL" id="GJT14319.1"/>
    </source>
</evidence>
<reference evidence="3" key="1">
    <citation type="journal article" date="2022" name="Int. J. Mol. Sci.">
        <title>Draft Genome of Tanacetum Coccineum: Genomic Comparison of Closely Related Tanacetum-Family Plants.</title>
        <authorList>
            <person name="Yamashiro T."/>
            <person name="Shiraishi A."/>
            <person name="Nakayama K."/>
            <person name="Satake H."/>
        </authorList>
    </citation>
    <scope>NUCLEOTIDE SEQUENCE</scope>
</reference>